<name>A0ABN7WSS4_GIGMA</name>
<organism evidence="2 3">
    <name type="scientific">Gigaspora margarita</name>
    <dbReference type="NCBI Taxonomy" id="4874"/>
    <lineage>
        <taxon>Eukaryota</taxon>
        <taxon>Fungi</taxon>
        <taxon>Fungi incertae sedis</taxon>
        <taxon>Mucoromycota</taxon>
        <taxon>Glomeromycotina</taxon>
        <taxon>Glomeromycetes</taxon>
        <taxon>Diversisporales</taxon>
        <taxon>Gigasporaceae</taxon>
        <taxon>Gigaspora</taxon>
    </lineage>
</organism>
<dbReference type="EMBL" id="CAJVQB010061694">
    <property type="protein sequence ID" value="CAG8839967.1"/>
    <property type="molecule type" value="Genomic_DNA"/>
</dbReference>
<sequence length="153" mass="17919">MDTEVWNKASDNTNVAEASHANINHEGKALSLENAILKAKYYDKYHFAICNIQDKYRISKSGKNHSILMHEKQAIKRLVHNSQKTKRRINKPTKVSKKVKVDIDSTQDMKSNLEMQEKQLAIKKQKLELEERKVHLEHEKLEIIKLKKELECE</sequence>
<evidence type="ECO:0000313" key="2">
    <source>
        <dbReference type="EMBL" id="CAG8839967.1"/>
    </source>
</evidence>
<protein>
    <submittedName>
        <fullName evidence="2">16069_t:CDS:1</fullName>
    </submittedName>
</protein>
<evidence type="ECO:0000256" key="1">
    <source>
        <dbReference type="SAM" id="MobiDB-lite"/>
    </source>
</evidence>
<gene>
    <name evidence="2" type="ORF">GMARGA_LOCUS34689</name>
</gene>
<comment type="caution">
    <text evidence="2">The sequence shown here is derived from an EMBL/GenBank/DDBJ whole genome shotgun (WGS) entry which is preliminary data.</text>
</comment>
<evidence type="ECO:0000313" key="3">
    <source>
        <dbReference type="Proteomes" id="UP000789901"/>
    </source>
</evidence>
<accession>A0ABN7WSS4</accession>
<feature type="compositionally biased region" description="Basic residues" evidence="1">
    <location>
        <begin position="82"/>
        <end position="98"/>
    </location>
</feature>
<proteinExistence type="predicted"/>
<dbReference type="Proteomes" id="UP000789901">
    <property type="component" value="Unassembled WGS sequence"/>
</dbReference>
<keyword evidence="3" id="KW-1185">Reference proteome</keyword>
<feature type="region of interest" description="Disordered" evidence="1">
    <location>
        <begin position="82"/>
        <end position="101"/>
    </location>
</feature>
<reference evidence="2 3" key="1">
    <citation type="submission" date="2021-06" db="EMBL/GenBank/DDBJ databases">
        <authorList>
            <person name="Kallberg Y."/>
            <person name="Tangrot J."/>
            <person name="Rosling A."/>
        </authorList>
    </citation>
    <scope>NUCLEOTIDE SEQUENCE [LARGE SCALE GENOMIC DNA]</scope>
    <source>
        <strain evidence="2 3">120-4 pot B 10/14</strain>
    </source>
</reference>